<keyword evidence="15" id="KW-1185">Reference proteome</keyword>
<organism evidence="15 16">
    <name type="scientific">Romanomermis culicivorax</name>
    <name type="common">Nematode worm</name>
    <dbReference type="NCBI Taxonomy" id="13658"/>
    <lineage>
        <taxon>Eukaryota</taxon>
        <taxon>Metazoa</taxon>
        <taxon>Ecdysozoa</taxon>
        <taxon>Nematoda</taxon>
        <taxon>Enoplea</taxon>
        <taxon>Dorylaimia</taxon>
        <taxon>Mermithida</taxon>
        <taxon>Mermithoidea</taxon>
        <taxon>Mermithidae</taxon>
        <taxon>Romanomermis</taxon>
    </lineage>
</organism>
<dbReference type="InterPro" id="IPR001054">
    <property type="entry name" value="A/G_cyclase"/>
</dbReference>
<keyword evidence="6" id="KW-0479">Metal-binding</keyword>
<dbReference type="GO" id="GO:0005524">
    <property type="term" value="F:ATP binding"/>
    <property type="evidence" value="ECO:0007669"/>
    <property type="project" value="UniProtKB-KW"/>
</dbReference>
<keyword evidence="10 13" id="KW-1133">Transmembrane helix</keyword>
<dbReference type="Gene3D" id="3.30.70.1230">
    <property type="entry name" value="Nucleotide cyclase"/>
    <property type="match status" value="1"/>
</dbReference>
<feature type="transmembrane region" description="Helical" evidence="13">
    <location>
        <begin position="198"/>
        <end position="217"/>
    </location>
</feature>
<accession>A0A915L634</accession>
<evidence type="ECO:0000256" key="11">
    <source>
        <dbReference type="ARBA" id="ARBA00023136"/>
    </source>
</evidence>
<feature type="transmembrane region" description="Helical" evidence="13">
    <location>
        <begin position="75"/>
        <end position="98"/>
    </location>
</feature>
<dbReference type="GO" id="GO:0046872">
    <property type="term" value="F:metal ion binding"/>
    <property type="evidence" value="ECO:0007669"/>
    <property type="project" value="UniProtKB-KW"/>
</dbReference>
<evidence type="ECO:0000256" key="10">
    <source>
        <dbReference type="ARBA" id="ARBA00022989"/>
    </source>
</evidence>
<evidence type="ECO:0000313" key="16">
    <source>
        <dbReference type="WBParaSite" id="nRc.2.0.1.t45240-RA"/>
    </source>
</evidence>
<dbReference type="GO" id="GO:0005886">
    <property type="term" value="C:plasma membrane"/>
    <property type="evidence" value="ECO:0007669"/>
    <property type="project" value="TreeGrafter"/>
</dbReference>
<dbReference type="EC" id="4.6.1.1" evidence="4"/>
<feature type="transmembrane region" description="Helical" evidence="13">
    <location>
        <begin position="44"/>
        <end position="69"/>
    </location>
</feature>
<dbReference type="GO" id="GO:0004383">
    <property type="term" value="F:guanylate cyclase activity"/>
    <property type="evidence" value="ECO:0007669"/>
    <property type="project" value="UniProtKB-EC"/>
</dbReference>
<dbReference type="SMART" id="SM00044">
    <property type="entry name" value="CYCc"/>
    <property type="match status" value="1"/>
</dbReference>
<dbReference type="Pfam" id="PF00211">
    <property type="entry name" value="Guanylate_cyc"/>
    <property type="match status" value="1"/>
</dbReference>
<evidence type="ECO:0000259" key="14">
    <source>
        <dbReference type="PROSITE" id="PS50125"/>
    </source>
</evidence>
<keyword evidence="5 13" id="KW-0812">Transmembrane</keyword>
<dbReference type="WBParaSite" id="nRc.2.0.1.t45240-RA">
    <property type="protein sequence ID" value="nRc.2.0.1.t45240-RA"/>
    <property type="gene ID" value="nRc.2.0.1.g45240"/>
</dbReference>
<evidence type="ECO:0000256" key="4">
    <source>
        <dbReference type="ARBA" id="ARBA00012201"/>
    </source>
</evidence>
<feature type="transmembrane region" description="Helical" evidence="13">
    <location>
        <begin position="224"/>
        <end position="242"/>
    </location>
</feature>
<evidence type="ECO:0000313" key="15">
    <source>
        <dbReference type="Proteomes" id="UP000887565"/>
    </source>
</evidence>
<evidence type="ECO:0000256" key="12">
    <source>
        <dbReference type="ARBA" id="ARBA00023239"/>
    </source>
</evidence>
<evidence type="ECO:0000256" key="2">
    <source>
        <dbReference type="ARBA" id="ARBA00001593"/>
    </source>
</evidence>
<comment type="catalytic activity">
    <reaction evidence="1">
        <text>GTP = 3',5'-cyclic GMP + diphosphate</text>
        <dbReference type="Rhea" id="RHEA:13665"/>
        <dbReference type="ChEBI" id="CHEBI:33019"/>
        <dbReference type="ChEBI" id="CHEBI:37565"/>
        <dbReference type="ChEBI" id="CHEBI:57746"/>
        <dbReference type="EC" id="4.6.1.2"/>
    </reaction>
</comment>
<evidence type="ECO:0000256" key="8">
    <source>
        <dbReference type="ARBA" id="ARBA00022840"/>
    </source>
</evidence>
<dbReference type="SUPFAM" id="SSF55073">
    <property type="entry name" value="Nucleotide cyclase"/>
    <property type="match status" value="1"/>
</dbReference>
<reference evidence="16" key="1">
    <citation type="submission" date="2022-11" db="UniProtKB">
        <authorList>
            <consortium name="WormBaseParasite"/>
        </authorList>
    </citation>
    <scope>IDENTIFICATION</scope>
</reference>
<dbReference type="PANTHER" id="PTHR45627:SF8">
    <property type="entry name" value="ADENYLATE CYCLASE TYPE 9"/>
    <property type="match status" value="1"/>
</dbReference>
<dbReference type="PROSITE" id="PS50125">
    <property type="entry name" value="GUANYLATE_CYCLASE_2"/>
    <property type="match status" value="1"/>
</dbReference>
<protein>
    <recommendedName>
        <fullName evidence="4">adenylate cyclase</fullName>
        <ecNumber evidence="4">4.6.1.1</ecNumber>
    </recommendedName>
</protein>
<dbReference type="AlphaFoldDB" id="A0A915L634"/>
<evidence type="ECO:0000256" key="7">
    <source>
        <dbReference type="ARBA" id="ARBA00022741"/>
    </source>
</evidence>
<dbReference type="PANTHER" id="PTHR45627">
    <property type="entry name" value="ADENYLATE CYCLASE TYPE 1"/>
    <property type="match status" value="1"/>
</dbReference>
<dbReference type="Proteomes" id="UP000887565">
    <property type="component" value="Unplaced"/>
</dbReference>
<evidence type="ECO:0000256" key="9">
    <source>
        <dbReference type="ARBA" id="ARBA00022842"/>
    </source>
</evidence>
<proteinExistence type="predicted"/>
<evidence type="ECO:0000256" key="1">
    <source>
        <dbReference type="ARBA" id="ARBA00001436"/>
    </source>
</evidence>
<keyword evidence="8" id="KW-0067">ATP-binding</keyword>
<keyword evidence="11 13" id="KW-0472">Membrane</keyword>
<evidence type="ECO:0000256" key="13">
    <source>
        <dbReference type="SAM" id="Phobius"/>
    </source>
</evidence>
<dbReference type="GO" id="GO:0004016">
    <property type="term" value="F:adenylate cyclase activity"/>
    <property type="evidence" value="ECO:0007669"/>
    <property type="project" value="UniProtKB-EC"/>
</dbReference>
<keyword evidence="9" id="KW-0460">Magnesium</keyword>
<dbReference type="CDD" id="cd07302">
    <property type="entry name" value="CHD"/>
    <property type="match status" value="1"/>
</dbReference>
<dbReference type="InterPro" id="IPR029787">
    <property type="entry name" value="Nucleotide_cyclase"/>
</dbReference>
<feature type="domain" description="Guanylate cyclase" evidence="14">
    <location>
        <begin position="300"/>
        <end position="432"/>
    </location>
</feature>
<dbReference type="GO" id="GO:0035556">
    <property type="term" value="P:intracellular signal transduction"/>
    <property type="evidence" value="ECO:0007669"/>
    <property type="project" value="InterPro"/>
</dbReference>
<dbReference type="GO" id="GO:0007189">
    <property type="term" value="P:adenylate cyclase-activating G protein-coupled receptor signaling pathway"/>
    <property type="evidence" value="ECO:0007669"/>
    <property type="project" value="TreeGrafter"/>
</dbReference>
<keyword evidence="12" id="KW-0456">Lyase</keyword>
<feature type="transmembrane region" description="Helical" evidence="13">
    <location>
        <begin position="110"/>
        <end position="135"/>
    </location>
</feature>
<feature type="transmembrane region" description="Helical" evidence="13">
    <location>
        <begin position="6"/>
        <end position="24"/>
    </location>
</feature>
<dbReference type="FunFam" id="3.30.70.1230:FF:000008">
    <property type="entry name" value="Adenylate cyclase type 9"/>
    <property type="match status" value="1"/>
</dbReference>
<evidence type="ECO:0000256" key="6">
    <source>
        <dbReference type="ARBA" id="ARBA00022723"/>
    </source>
</evidence>
<comment type="catalytic activity">
    <reaction evidence="2">
        <text>ATP = 3',5'-cyclic AMP + diphosphate</text>
        <dbReference type="Rhea" id="RHEA:15389"/>
        <dbReference type="ChEBI" id="CHEBI:30616"/>
        <dbReference type="ChEBI" id="CHEBI:33019"/>
        <dbReference type="ChEBI" id="CHEBI:58165"/>
        <dbReference type="EC" id="4.6.1.1"/>
    </reaction>
</comment>
<name>A0A915L634_ROMCU</name>
<evidence type="ECO:0000256" key="3">
    <source>
        <dbReference type="ARBA" id="ARBA00004141"/>
    </source>
</evidence>
<keyword evidence="7" id="KW-0547">Nucleotide-binding</keyword>
<comment type="subcellular location">
    <subcellularLocation>
        <location evidence="3">Membrane</location>
        <topology evidence="3">Multi-pass membrane protein</topology>
    </subcellularLocation>
</comment>
<sequence>NTYWLVFFALTAAPLFLFVLYTAYKLWTNHRLPLALTHRLWRHVIGILLICLPIGASLANLICLLPAAATNEQTILAPATTAHHLIFMYILVAVLFSHCNFSQLSHATKILSLIFSSILLASLIFSCLCSCNEPFSDFLLKNYDVGVKAGGVRGGGGKIFQPSAFLSAQKGVERFLDENFSTNRTLYVENRKFLFHPAVLYGIKFFIACVFLYLMYFSDEKCEILLILLTSFILAVAINYQYEYNFRMCYFGDKNAYRTIQEMSNMKYQADWLLNNIIPHHIQDQLIKNSKYSENHEMAAVIFASIINWHEMYEETYEGGREFLRVLNELVADFDELLDRSEFAQVEKIKTIGTTYMAAAGLNANRRRLSVHPYSHLYELMEFALSLQEVLENFNKDLLNFEFKMKIGGVIGTTKLYYDIWGDTVNIASRMYSTGVVSRVQVSRKARDMLQDVYDFEYRDHIEVKGIDGGMEVYLLKNRRESMQPKNKDLTLQRDCNLLQQ</sequence>
<evidence type="ECO:0000256" key="5">
    <source>
        <dbReference type="ARBA" id="ARBA00022692"/>
    </source>
</evidence>